<name>A3GG32_PICST</name>
<keyword evidence="7 18" id="KW-0808">Transferase</keyword>
<dbReference type="Gene3D" id="3.40.630.30">
    <property type="match status" value="1"/>
</dbReference>
<dbReference type="EMBL" id="AAVQ01000001">
    <property type="protein sequence ID" value="EAZ63451.2"/>
    <property type="molecule type" value="Genomic_DNA"/>
</dbReference>
<evidence type="ECO:0000259" key="17">
    <source>
        <dbReference type="PROSITE" id="PS51186"/>
    </source>
</evidence>
<evidence type="ECO:0000256" key="10">
    <source>
        <dbReference type="ARBA" id="ARBA00023204"/>
    </source>
</evidence>
<keyword evidence="9" id="KW-0156">Chromatin regulator</keyword>
<comment type="caution">
    <text evidence="18">The sequence shown here is derived from an EMBL/GenBank/DDBJ whole genome shotgun (WGS) entry which is preliminary data.</text>
</comment>
<dbReference type="Pfam" id="PF21184">
    <property type="entry name" value="HAT1_C_fung"/>
    <property type="match status" value="1"/>
</dbReference>
<organism evidence="18 19">
    <name type="scientific">Scheffersomyces stipitis (strain ATCC 58785 / CBS 6054 / NBRC 10063 / NRRL Y-11545)</name>
    <name type="common">Yeast</name>
    <name type="synonym">Pichia stipitis</name>
    <dbReference type="NCBI Taxonomy" id="322104"/>
    <lineage>
        <taxon>Eukaryota</taxon>
        <taxon>Fungi</taxon>
        <taxon>Dikarya</taxon>
        <taxon>Ascomycota</taxon>
        <taxon>Saccharomycotina</taxon>
        <taxon>Pichiomycetes</taxon>
        <taxon>Debaryomycetaceae</taxon>
        <taxon>Scheffersomyces</taxon>
    </lineage>
</organism>
<feature type="domain" description="N-acetyltransferase" evidence="17">
    <location>
        <begin position="145"/>
        <end position="283"/>
    </location>
</feature>
<evidence type="ECO:0000256" key="5">
    <source>
        <dbReference type="ARBA" id="ARBA00021268"/>
    </source>
</evidence>
<dbReference type="Proteomes" id="UP000002258">
    <property type="component" value="Chromosome 1"/>
</dbReference>
<evidence type="ECO:0000256" key="15">
    <source>
        <dbReference type="PIRSR" id="PIRSR038084-2"/>
    </source>
</evidence>
<dbReference type="PANTHER" id="PTHR12046">
    <property type="entry name" value="HISTONE ACETYLTRANSFERASE TYPE B CATALYTIC SUBUNIT"/>
    <property type="match status" value="1"/>
</dbReference>
<feature type="binding site" evidence="15">
    <location>
        <position position="263"/>
    </location>
    <ligand>
        <name>acetyl-CoA</name>
        <dbReference type="ChEBI" id="CHEBI:57288"/>
    </ligand>
</feature>
<proteinExistence type="inferred from homology"/>
<evidence type="ECO:0000256" key="6">
    <source>
        <dbReference type="ARBA" id="ARBA00022490"/>
    </source>
</evidence>
<feature type="region of interest" description="Interaction with histone H4 N-terminus" evidence="15">
    <location>
        <begin position="47"/>
        <end position="49"/>
    </location>
</feature>
<dbReference type="OrthoDB" id="10253098at2759"/>
<dbReference type="InParanoid" id="A3GG32"/>
<dbReference type="GO" id="GO:0042393">
    <property type="term" value="F:histone binding"/>
    <property type="evidence" value="ECO:0007669"/>
    <property type="project" value="InterPro"/>
</dbReference>
<comment type="subcellular location">
    <subcellularLocation>
        <location evidence="2">Cytoplasm</location>
    </subcellularLocation>
    <subcellularLocation>
        <location evidence="1">Nucleus</location>
    </subcellularLocation>
</comment>
<dbReference type="GO" id="GO:0006302">
    <property type="term" value="P:double-strand break repair"/>
    <property type="evidence" value="ECO:0007669"/>
    <property type="project" value="EnsemblFungi"/>
</dbReference>
<dbReference type="GO" id="GO:0031509">
    <property type="term" value="P:subtelomeric heterochromatin formation"/>
    <property type="evidence" value="ECO:0007669"/>
    <property type="project" value="EnsemblFungi"/>
</dbReference>
<dbReference type="CDD" id="cd04301">
    <property type="entry name" value="NAT_SF"/>
    <property type="match status" value="1"/>
</dbReference>
<dbReference type="GO" id="GO:0003682">
    <property type="term" value="F:chromatin binding"/>
    <property type="evidence" value="ECO:0007669"/>
    <property type="project" value="EnsemblFungi"/>
</dbReference>
<keyword evidence="10" id="KW-0234">DNA repair</keyword>
<evidence type="ECO:0000313" key="19">
    <source>
        <dbReference type="Proteomes" id="UP000002258"/>
    </source>
</evidence>
<evidence type="ECO:0000256" key="13">
    <source>
        <dbReference type="ARBA" id="ARBA00048017"/>
    </source>
</evidence>
<dbReference type="GO" id="GO:0000781">
    <property type="term" value="C:chromosome, telomeric region"/>
    <property type="evidence" value="ECO:0007669"/>
    <property type="project" value="GOC"/>
</dbReference>
<feature type="region of interest" description="Interaction with histone H4 N-terminus" evidence="15">
    <location>
        <begin position="200"/>
        <end position="202"/>
    </location>
</feature>
<dbReference type="Pfam" id="PF10394">
    <property type="entry name" value="Hat1_N"/>
    <property type="match status" value="1"/>
</dbReference>
<dbReference type="AlphaFoldDB" id="A3GG32"/>
<dbReference type="SUPFAM" id="SSF55729">
    <property type="entry name" value="Acyl-CoA N-acyltransferases (Nat)"/>
    <property type="match status" value="1"/>
</dbReference>
<keyword evidence="11" id="KW-0539">Nucleus</keyword>
<dbReference type="PROSITE" id="PS51186">
    <property type="entry name" value="GNAT"/>
    <property type="match status" value="1"/>
</dbReference>
<feature type="non-terminal residue" evidence="18">
    <location>
        <position position="382"/>
    </location>
</feature>
<comment type="catalytic activity">
    <reaction evidence="13">
        <text>L-lysyl-[protein] + acetyl-CoA = N(6)-acetyl-L-lysyl-[protein] + CoA + H(+)</text>
        <dbReference type="Rhea" id="RHEA:45948"/>
        <dbReference type="Rhea" id="RHEA-COMP:9752"/>
        <dbReference type="Rhea" id="RHEA-COMP:10731"/>
        <dbReference type="ChEBI" id="CHEBI:15378"/>
        <dbReference type="ChEBI" id="CHEBI:29969"/>
        <dbReference type="ChEBI" id="CHEBI:57287"/>
        <dbReference type="ChEBI" id="CHEBI:57288"/>
        <dbReference type="ChEBI" id="CHEBI:61930"/>
        <dbReference type="EC" id="2.3.1.48"/>
    </reaction>
</comment>
<feature type="site" description="Interaction with histone H4 N-terminus" evidence="16">
    <location>
        <position position="180"/>
    </location>
</feature>
<comment type="similarity">
    <text evidence="3">Belongs to the HAT1 family.</text>
</comment>
<evidence type="ECO:0000256" key="1">
    <source>
        <dbReference type="ARBA" id="ARBA00004123"/>
    </source>
</evidence>
<dbReference type="GeneID" id="4851231"/>
<evidence type="ECO:0000256" key="11">
    <source>
        <dbReference type="ARBA" id="ARBA00023242"/>
    </source>
</evidence>
<dbReference type="GO" id="GO:0043995">
    <property type="term" value="F:histone H4K5 acetyltransferase activity"/>
    <property type="evidence" value="ECO:0007669"/>
    <property type="project" value="EnsemblFungi"/>
</dbReference>
<feature type="binding site" evidence="15">
    <location>
        <begin position="225"/>
        <end position="227"/>
    </location>
    <ligand>
        <name>acetyl-CoA</name>
        <dbReference type="ChEBI" id="CHEBI:57288"/>
    </ligand>
</feature>
<dbReference type="FunFam" id="3.40.630.30:FF:000114">
    <property type="entry name" value="Histone acetyltransferase type B catalytic subunit"/>
    <property type="match status" value="1"/>
</dbReference>
<keyword evidence="8" id="KW-0227">DNA damage</keyword>
<keyword evidence="19" id="KW-1185">Reference proteome</keyword>
<dbReference type="InterPro" id="IPR037113">
    <property type="entry name" value="Hat1_N_sf"/>
</dbReference>
<dbReference type="InterPro" id="IPR019467">
    <property type="entry name" value="Hat1_N"/>
</dbReference>
<dbReference type="FunCoup" id="A3GG32">
    <property type="interactions" value="1167"/>
</dbReference>
<dbReference type="eggNOG" id="KOG2696">
    <property type="taxonomic scope" value="Eukaryota"/>
</dbReference>
<evidence type="ECO:0000256" key="7">
    <source>
        <dbReference type="ARBA" id="ARBA00022679"/>
    </source>
</evidence>
<dbReference type="InterPro" id="IPR000182">
    <property type="entry name" value="GNAT_dom"/>
</dbReference>
<dbReference type="GO" id="GO:0043996">
    <property type="term" value="F:histone H4K8 acetyltransferase activity"/>
    <property type="evidence" value="ECO:0007669"/>
    <property type="project" value="EnsemblFungi"/>
</dbReference>
<sequence length="382" mass="44451">MSTSLNAAALQPEQWTVSANEALKLYVTDPDGATNFQASFTYPLFGEAETIYGYKDLVIFLCFDHFTFYPFLNTKYADKLKDPEIVDVKAVVQKYLPESTIYKDEAKWADAIKNEKDTYQIPGELVDSFEQDVEGKLATFDIYKINLKDAAGLELHKRLQILVLLFIEAGSYIDASDDLWDVYLLYQSEDPSIVGFTTVYNYWKYGGSEKFDNDEQFVRLKISQFVILPMYQGQGLGGQFYSKLFDIWHKDEKVVEIVVEDPNESFDDLRDRSDLVRLSKSLKLTDITTKLTSEWKEKERQKLKLEKRQFSRLLELVLLYLFKRNAGSDTKKDIRLFIKKRIYEKNIEGLKTLDDNSKKDKLQTAYVALEEDYYRILGDIQL</sequence>
<evidence type="ECO:0000256" key="2">
    <source>
        <dbReference type="ARBA" id="ARBA00004496"/>
    </source>
</evidence>
<dbReference type="GO" id="GO:0000123">
    <property type="term" value="C:histone acetyltransferase complex"/>
    <property type="evidence" value="ECO:0007669"/>
    <property type="project" value="EnsemblFungi"/>
</dbReference>
<dbReference type="GO" id="GO:0005634">
    <property type="term" value="C:nucleus"/>
    <property type="evidence" value="ECO:0007669"/>
    <property type="project" value="UniProtKB-SubCell"/>
</dbReference>
<dbReference type="STRING" id="322104.A3GG32"/>
<dbReference type="Gene3D" id="3.90.360.10">
    <property type="entry name" value="Histone acetyl transferase 1 (HAT1), N-terminal domain"/>
    <property type="match status" value="1"/>
</dbReference>
<evidence type="ECO:0000256" key="14">
    <source>
        <dbReference type="PIRSR" id="PIRSR038084-1"/>
    </source>
</evidence>
<evidence type="ECO:0000256" key="8">
    <source>
        <dbReference type="ARBA" id="ARBA00022763"/>
    </source>
</evidence>
<dbReference type="EC" id="2.3.1.48" evidence="4"/>
<dbReference type="Gene3D" id="1.10.10.390">
    <property type="match status" value="1"/>
</dbReference>
<dbReference type="InterPro" id="IPR017380">
    <property type="entry name" value="Hist_AcTrfase_B-typ_cat-su"/>
</dbReference>
<gene>
    <name evidence="18" type="primary">HAT1</name>
    <name evidence="18" type="ORF">PICST_52077</name>
</gene>
<evidence type="ECO:0000256" key="3">
    <source>
        <dbReference type="ARBA" id="ARBA00010543"/>
    </source>
</evidence>
<reference evidence="18 19" key="1">
    <citation type="journal article" date="2007" name="Nat. Biotechnol.">
        <title>Genome sequence of the lignocellulose-bioconverting and xylose-fermenting yeast Pichia stipitis.</title>
        <authorList>
            <person name="Jeffries T.W."/>
            <person name="Grigoriev I.V."/>
            <person name="Grimwood J."/>
            <person name="Laplaza J.M."/>
            <person name="Aerts A."/>
            <person name="Salamov A."/>
            <person name="Schmutz J."/>
            <person name="Lindquist E."/>
            <person name="Dehal P."/>
            <person name="Shapiro H."/>
            <person name="Jin Y.S."/>
            <person name="Passoth V."/>
            <person name="Richardson P.M."/>
        </authorList>
    </citation>
    <scope>NUCLEOTIDE SEQUENCE [LARGE SCALE GENOMIC DNA]</scope>
    <source>
        <strain evidence="19">ATCC 58785 / CBS 6054 / NBRC 10063 / NRRL Y-11545</strain>
    </source>
</reference>
<dbReference type="OMA" id="WTCDAND"/>
<dbReference type="GO" id="GO:0043997">
    <property type="term" value="F:histone H4K12 acetyltransferase activity"/>
    <property type="evidence" value="ECO:0007669"/>
    <property type="project" value="EnsemblFungi"/>
</dbReference>
<evidence type="ECO:0000256" key="12">
    <source>
        <dbReference type="ARBA" id="ARBA00023315"/>
    </source>
</evidence>
<evidence type="ECO:0000256" key="4">
    <source>
        <dbReference type="ARBA" id="ARBA00013184"/>
    </source>
</evidence>
<dbReference type="RefSeq" id="XP_001387474.2">
    <property type="nucleotide sequence ID" value="XM_001387437.1"/>
</dbReference>
<accession>A3GG32</accession>
<dbReference type="InterPro" id="IPR016181">
    <property type="entry name" value="Acyl_CoA_acyltransferase"/>
</dbReference>
<dbReference type="HOGENOM" id="CLU_036024_2_1_1"/>
<dbReference type="KEGG" id="pic:PICST_52077"/>
<evidence type="ECO:0000256" key="9">
    <source>
        <dbReference type="ARBA" id="ARBA00022853"/>
    </source>
</evidence>
<feature type="active site" description="Proton donor/acceptor" evidence="14">
    <location>
        <position position="260"/>
    </location>
</feature>
<dbReference type="PIRSF" id="PIRSF038084">
    <property type="entry name" value="HAT-B_cat"/>
    <property type="match status" value="1"/>
</dbReference>
<keyword evidence="12 18" id="KW-0012">Acyltransferase</keyword>
<dbReference type="InterPro" id="IPR013523">
    <property type="entry name" value="Hist_AcTrfase_HAT1_C"/>
</dbReference>
<evidence type="ECO:0000256" key="16">
    <source>
        <dbReference type="PIRSR" id="PIRSR038084-3"/>
    </source>
</evidence>
<protein>
    <recommendedName>
        <fullName evidence="5">Histone acetyltransferase type B catalytic subunit</fullName>
        <ecNumber evidence="4">2.3.1.48</ecNumber>
    </recommendedName>
</protein>
<feature type="binding site" evidence="15">
    <location>
        <position position="272"/>
    </location>
    <ligand>
        <name>acetyl-CoA</name>
        <dbReference type="ChEBI" id="CHEBI:57288"/>
    </ligand>
</feature>
<evidence type="ECO:0000313" key="18">
    <source>
        <dbReference type="EMBL" id="EAZ63451.2"/>
    </source>
</evidence>
<dbReference type="GO" id="GO:0005737">
    <property type="term" value="C:cytoplasm"/>
    <property type="evidence" value="ECO:0007669"/>
    <property type="project" value="UniProtKB-SubCell"/>
</dbReference>
<keyword evidence="6" id="KW-0963">Cytoplasm</keyword>